<dbReference type="Pfam" id="PF04480">
    <property type="entry name" value="DUF559"/>
    <property type="match status" value="1"/>
</dbReference>
<dbReference type="RefSeq" id="WP_246446283.1">
    <property type="nucleotide sequence ID" value="NZ_JACHJW010000001.1"/>
</dbReference>
<proteinExistence type="predicted"/>
<comment type="caution">
    <text evidence="2">The sequence shown here is derived from an EMBL/GenBank/DDBJ whole genome shotgun (WGS) entry which is preliminary data.</text>
</comment>
<dbReference type="EMBL" id="JACHJW010000001">
    <property type="protein sequence ID" value="MBB4957005.1"/>
    <property type="molecule type" value="Genomic_DNA"/>
</dbReference>
<evidence type="ECO:0000313" key="3">
    <source>
        <dbReference type="Proteomes" id="UP000578819"/>
    </source>
</evidence>
<keyword evidence="2" id="KW-0378">Hydrolase</keyword>
<keyword evidence="2" id="KW-0540">Nuclease</keyword>
<gene>
    <name evidence="2" type="ORF">FHR38_000738</name>
</gene>
<dbReference type="InterPro" id="IPR007569">
    <property type="entry name" value="DUF559"/>
</dbReference>
<keyword evidence="2" id="KW-0255">Endonuclease</keyword>
<accession>A0A7W7WMN5</accession>
<dbReference type="Proteomes" id="UP000578819">
    <property type="component" value="Unassembled WGS sequence"/>
</dbReference>
<dbReference type="Gene3D" id="3.40.960.10">
    <property type="entry name" value="VSR Endonuclease"/>
    <property type="match status" value="1"/>
</dbReference>
<feature type="domain" description="DUF559" evidence="1">
    <location>
        <begin position="156"/>
        <end position="236"/>
    </location>
</feature>
<keyword evidence="3" id="KW-1185">Reference proteome</keyword>
<protein>
    <submittedName>
        <fullName evidence="2">Very-short-patch-repair endonuclease</fullName>
    </submittedName>
</protein>
<dbReference type="AlphaFoldDB" id="A0A7W7WMN5"/>
<name>A0A7W7WMN5_9ACTN</name>
<evidence type="ECO:0000259" key="1">
    <source>
        <dbReference type="Pfam" id="PF04480"/>
    </source>
</evidence>
<reference evidence="2 3" key="1">
    <citation type="submission" date="2020-08" db="EMBL/GenBank/DDBJ databases">
        <title>Sequencing the genomes of 1000 actinobacteria strains.</title>
        <authorList>
            <person name="Klenk H.-P."/>
        </authorList>
    </citation>
    <scope>NUCLEOTIDE SEQUENCE [LARGE SCALE GENOMIC DNA]</scope>
    <source>
        <strain evidence="2 3">DSM 45886</strain>
    </source>
</reference>
<dbReference type="GO" id="GO:0004519">
    <property type="term" value="F:endonuclease activity"/>
    <property type="evidence" value="ECO:0007669"/>
    <property type="project" value="UniProtKB-KW"/>
</dbReference>
<sequence>MSGWRTVPSTALSHLTALDVWGLLRQGAGEPVHVCAEAEVGVRSRPQVVVHRLRGFGLEPPHVMVRDGTPITRLERTLVDGWPLLVAEDQRAPIIRAVNDRMTTPARIGTTMAIVPKLSGRGELRVLLDRLAAGWRSPLEIWGHDHVFNGSGMPTFQRQVRVQVDRRTMYLDVYAEAERVNFELDGATTHEDPRQREIDLRRDALLATLGMLALRFTHRRLVHEPDEVRREVLAILASRAK</sequence>
<evidence type="ECO:0000313" key="2">
    <source>
        <dbReference type="EMBL" id="MBB4957005.1"/>
    </source>
</evidence>
<organism evidence="2 3">
    <name type="scientific">Micromonospora polyrhachis</name>
    <dbReference type="NCBI Taxonomy" id="1282883"/>
    <lineage>
        <taxon>Bacteria</taxon>
        <taxon>Bacillati</taxon>
        <taxon>Actinomycetota</taxon>
        <taxon>Actinomycetes</taxon>
        <taxon>Micromonosporales</taxon>
        <taxon>Micromonosporaceae</taxon>
        <taxon>Micromonospora</taxon>
    </lineage>
</organism>